<dbReference type="SMART" id="SM00554">
    <property type="entry name" value="FAS1"/>
    <property type="match status" value="1"/>
</dbReference>
<reference evidence="1 2" key="1">
    <citation type="journal article" date="2020" name="Nature">
        <title>Isolation of an archaeon at the prokaryote-eukaryote interface.</title>
        <authorList>
            <person name="Imachi H."/>
            <person name="Nobu M.K."/>
            <person name="Nakahara N."/>
            <person name="Morono Y."/>
            <person name="Ogawara M."/>
            <person name="Takaki Y."/>
            <person name="Takano Y."/>
            <person name="Uematsu K."/>
            <person name="Ikuta T."/>
            <person name="Ito M."/>
            <person name="Matsui Y."/>
            <person name="Miyazaki M."/>
            <person name="Murata K."/>
            <person name="Saito Y."/>
            <person name="Sakai S."/>
            <person name="Song C."/>
            <person name="Tasumi E."/>
            <person name="Yamanaka Y."/>
            <person name="Yamaguchi T."/>
            <person name="Kamagata Y."/>
            <person name="Tamaki H."/>
            <person name="Takai K."/>
        </authorList>
    </citation>
    <scope>NUCLEOTIDE SEQUENCE [LARGE SCALE GENOMIC DNA]</scope>
    <source>
        <strain evidence="1 2">MK-D1</strain>
    </source>
</reference>
<protein>
    <submittedName>
        <fullName evidence="1">Fasciclin domain-containing protein</fullName>
    </submittedName>
</protein>
<accession>A0A5B9D9L2</accession>
<dbReference type="Gene3D" id="2.30.180.10">
    <property type="entry name" value="FAS1 domain"/>
    <property type="match status" value="1"/>
</dbReference>
<dbReference type="PANTHER" id="PTHR10900:SF77">
    <property type="entry name" value="FI19380P1"/>
    <property type="match status" value="1"/>
</dbReference>
<gene>
    <name evidence="1" type="ORF">DSAG12_01471</name>
</gene>
<proteinExistence type="predicted"/>
<dbReference type="EMBL" id="CP042905">
    <property type="protein sequence ID" value="QEE15645.2"/>
    <property type="molecule type" value="Genomic_DNA"/>
</dbReference>
<sequence>MPSNIYKTLKDMNAFNLFLEGIEAVKLTEDLKDKGPFTIIAPVEEAIRKLPEKTIFKLFHDKEVLRKVFSNHILPGKHSSFDLSHRKSIPTLEGNMIEIFQNGEKIGSANILIKDILGTNGVIHIVDNLMVPDDVFDFQV</sequence>
<dbReference type="AlphaFoldDB" id="A0A5B9D9L2"/>
<organism evidence="1 2">
    <name type="scientific">Promethearchaeum syntrophicum</name>
    <dbReference type="NCBI Taxonomy" id="2594042"/>
    <lineage>
        <taxon>Archaea</taxon>
        <taxon>Promethearchaeati</taxon>
        <taxon>Promethearchaeota</taxon>
        <taxon>Promethearchaeia</taxon>
        <taxon>Promethearchaeales</taxon>
        <taxon>Promethearchaeaceae</taxon>
        <taxon>Promethearchaeum</taxon>
    </lineage>
</organism>
<dbReference type="Proteomes" id="UP000321408">
    <property type="component" value="Chromosome"/>
</dbReference>
<dbReference type="InterPro" id="IPR050904">
    <property type="entry name" value="Adhesion/Biosynth-related"/>
</dbReference>
<dbReference type="InterPro" id="IPR036378">
    <property type="entry name" value="FAS1_dom_sf"/>
</dbReference>
<dbReference type="KEGG" id="psyt:DSAG12_01471"/>
<evidence type="ECO:0000313" key="2">
    <source>
        <dbReference type="Proteomes" id="UP000321408"/>
    </source>
</evidence>
<name>A0A5B9D9L2_9ARCH</name>
<dbReference type="FunFam" id="2.30.180.10:FF:000032">
    <property type="entry name" value="Fasciclin domain-containing protein, putative"/>
    <property type="match status" value="1"/>
</dbReference>
<dbReference type="PROSITE" id="PS50213">
    <property type="entry name" value="FAS1"/>
    <property type="match status" value="1"/>
</dbReference>
<keyword evidence="2" id="KW-1185">Reference proteome</keyword>
<dbReference type="PANTHER" id="PTHR10900">
    <property type="entry name" value="PERIOSTIN-RELATED"/>
    <property type="match status" value="1"/>
</dbReference>
<dbReference type="SUPFAM" id="SSF82153">
    <property type="entry name" value="FAS1 domain"/>
    <property type="match status" value="1"/>
</dbReference>
<reference evidence="1 2" key="2">
    <citation type="journal article" date="2024" name="Int. J. Syst. Evol. Microbiol.">
        <title>Promethearchaeum syntrophicum gen. nov., sp. nov., an anaerobic, obligately syntrophic archaeon, the first isolate of the lineage 'Asgard' archaea, and proposal of the new archaeal phylum Promethearchaeota phyl. nov. and kingdom Promethearchaeati regn. nov.</title>
        <authorList>
            <person name="Imachi H."/>
            <person name="Nobu M.K."/>
            <person name="Kato S."/>
            <person name="Takaki Y."/>
            <person name="Miyazaki M."/>
            <person name="Miyata M."/>
            <person name="Ogawara M."/>
            <person name="Saito Y."/>
            <person name="Sakai S."/>
            <person name="Tahara Y.O."/>
            <person name="Takano Y."/>
            <person name="Tasumi E."/>
            <person name="Uematsu K."/>
            <person name="Yoshimura T."/>
            <person name="Itoh T."/>
            <person name="Ohkuma M."/>
            <person name="Takai K."/>
        </authorList>
    </citation>
    <scope>NUCLEOTIDE SEQUENCE [LARGE SCALE GENOMIC DNA]</scope>
    <source>
        <strain evidence="1 2">MK-D1</strain>
    </source>
</reference>
<dbReference type="InterPro" id="IPR000782">
    <property type="entry name" value="FAS1_domain"/>
</dbReference>
<dbReference type="GO" id="GO:0005615">
    <property type="term" value="C:extracellular space"/>
    <property type="evidence" value="ECO:0007669"/>
    <property type="project" value="TreeGrafter"/>
</dbReference>
<dbReference type="Pfam" id="PF02469">
    <property type="entry name" value="Fasciclin"/>
    <property type="match status" value="1"/>
</dbReference>
<evidence type="ECO:0000313" key="1">
    <source>
        <dbReference type="EMBL" id="QEE15645.2"/>
    </source>
</evidence>